<sequence length="435" mass="47193">MANTIELKQQIAQGVYDDAFRKLYGSDEKIVAAQRARYTELIDRFADAFGTERTVRLYSAPGRTEIGGNHTDHNNGVVLAGSVNLDIVAVVSPNSDNIVRVKSHGFEKIDDVDLSIRTPQPKEAEHSASLIRGVAVGILNDGGKVGGFDAYTTSNVLRGSGLSSSAAFEVCIGAIFRGEYNNNDMDKFSQVRIAQIGQYAENVFFGKPCGLMDQTACAVGGVITIDFQDPEHPIVGQTAIDLAKHGYVMCISDTKGSHADLTDDYAAIRREMESVAAQFGKKVLRDVPEEEFYAAIPSLRKVVGDRAVVRSIHFYNDCRRAADLCKAVQEDDINTFLRLIVEGGHSSFEFNQNAYSIKSPKEQGVPLALALSQKVLNGRGAWRLQGGGFAGTIQAFVPDDLVDAYRAVIDGCFGEGSCHVLNIRNYGAVPVVPEM</sequence>
<accession>A0A9D2JF94</accession>
<dbReference type="SUPFAM" id="SSF55060">
    <property type="entry name" value="GHMP Kinase, C-terminal domain"/>
    <property type="match status" value="1"/>
</dbReference>
<dbReference type="GO" id="GO:0005829">
    <property type="term" value="C:cytosol"/>
    <property type="evidence" value="ECO:0007669"/>
    <property type="project" value="TreeGrafter"/>
</dbReference>
<dbReference type="AlphaFoldDB" id="A0A9D2JF94"/>
<dbReference type="Gene3D" id="3.30.70.890">
    <property type="entry name" value="GHMP kinase, C-terminal domain"/>
    <property type="match status" value="1"/>
</dbReference>
<feature type="domain" description="Galactokinase N-terminal" evidence="6">
    <location>
        <begin position="44"/>
        <end position="93"/>
    </location>
</feature>
<evidence type="ECO:0000256" key="1">
    <source>
        <dbReference type="ARBA" id="ARBA00006566"/>
    </source>
</evidence>
<dbReference type="PANTHER" id="PTHR10457:SF7">
    <property type="entry name" value="GALACTOKINASE-RELATED"/>
    <property type="match status" value="1"/>
</dbReference>
<dbReference type="PRINTS" id="PR00959">
    <property type="entry name" value="MEVGALKINASE"/>
</dbReference>
<dbReference type="InterPro" id="IPR014721">
    <property type="entry name" value="Ribsml_uS5_D2-typ_fold_subgr"/>
</dbReference>
<evidence type="ECO:0000259" key="5">
    <source>
        <dbReference type="Pfam" id="PF00288"/>
    </source>
</evidence>
<reference evidence="7" key="2">
    <citation type="submission" date="2021-04" db="EMBL/GenBank/DDBJ databases">
        <authorList>
            <person name="Gilroy R."/>
        </authorList>
    </citation>
    <scope>NUCLEOTIDE SEQUENCE</scope>
    <source>
        <strain evidence="7">3436</strain>
    </source>
</reference>
<dbReference type="Pfam" id="PF10509">
    <property type="entry name" value="GalKase_gal_bdg"/>
    <property type="match status" value="1"/>
</dbReference>
<dbReference type="InterPro" id="IPR036554">
    <property type="entry name" value="GHMP_kinase_C_sf"/>
</dbReference>
<dbReference type="PRINTS" id="PR00473">
    <property type="entry name" value="GALCTOKINASE"/>
</dbReference>
<organism evidence="7 8">
    <name type="scientific">Candidatus Gemmiger excrementavium</name>
    <dbReference type="NCBI Taxonomy" id="2838608"/>
    <lineage>
        <taxon>Bacteria</taxon>
        <taxon>Bacillati</taxon>
        <taxon>Bacillota</taxon>
        <taxon>Clostridia</taxon>
        <taxon>Eubacteriales</taxon>
        <taxon>Gemmiger</taxon>
    </lineage>
</organism>
<dbReference type="GO" id="GO:0005524">
    <property type="term" value="F:ATP binding"/>
    <property type="evidence" value="ECO:0007669"/>
    <property type="project" value="UniProtKB-KW"/>
</dbReference>
<evidence type="ECO:0000259" key="6">
    <source>
        <dbReference type="Pfam" id="PF10509"/>
    </source>
</evidence>
<dbReference type="SUPFAM" id="SSF54211">
    <property type="entry name" value="Ribosomal protein S5 domain 2-like"/>
    <property type="match status" value="1"/>
</dbReference>
<feature type="domain" description="GHMP kinase N-terminal" evidence="5">
    <location>
        <begin position="132"/>
        <end position="221"/>
    </location>
</feature>
<proteinExistence type="inferred from homology"/>
<dbReference type="InterPro" id="IPR006206">
    <property type="entry name" value="Mevalonate/galactokinase"/>
</dbReference>
<keyword evidence="4" id="KW-0067">ATP-binding</keyword>
<keyword evidence="2" id="KW-0547">Nucleotide-binding</keyword>
<dbReference type="GO" id="GO:0006012">
    <property type="term" value="P:galactose metabolic process"/>
    <property type="evidence" value="ECO:0007669"/>
    <property type="project" value="InterPro"/>
</dbReference>
<evidence type="ECO:0000256" key="4">
    <source>
        <dbReference type="ARBA" id="ARBA00022840"/>
    </source>
</evidence>
<dbReference type="EMBL" id="DXBO01000007">
    <property type="protein sequence ID" value="HIZ47122.1"/>
    <property type="molecule type" value="Genomic_DNA"/>
</dbReference>
<evidence type="ECO:0000313" key="8">
    <source>
        <dbReference type="Proteomes" id="UP000824031"/>
    </source>
</evidence>
<dbReference type="InterPro" id="IPR020568">
    <property type="entry name" value="Ribosomal_Su5_D2-typ_SF"/>
</dbReference>
<dbReference type="PIRSF" id="PIRSF000530">
    <property type="entry name" value="Galactokinase"/>
    <property type="match status" value="1"/>
</dbReference>
<gene>
    <name evidence="7" type="ORF">H9810_00180</name>
</gene>
<comment type="similarity">
    <text evidence="1">Belongs to the GHMP kinase family. GalK subfamily.</text>
</comment>
<dbReference type="Proteomes" id="UP000824031">
    <property type="component" value="Unassembled WGS sequence"/>
</dbReference>
<dbReference type="Gene3D" id="3.30.230.10">
    <property type="match status" value="1"/>
</dbReference>
<evidence type="ECO:0000313" key="7">
    <source>
        <dbReference type="EMBL" id="HIZ47122.1"/>
    </source>
</evidence>
<dbReference type="PANTHER" id="PTHR10457">
    <property type="entry name" value="MEVALONATE KINASE/GALACTOKINASE"/>
    <property type="match status" value="1"/>
</dbReference>
<keyword evidence="3" id="KW-0418">Kinase</keyword>
<dbReference type="GO" id="GO:0004335">
    <property type="term" value="F:galactokinase activity"/>
    <property type="evidence" value="ECO:0007669"/>
    <property type="project" value="InterPro"/>
</dbReference>
<dbReference type="InterPro" id="IPR006204">
    <property type="entry name" value="GHMP_kinase_N_dom"/>
</dbReference>
<reference evidence="7" key="1">
    <citation type="journal article" date="2021" name="PeerJ">
        <title>Extensive microbial diversity within the chicken gut microbiome revealed by metagenomics and culture.</title>
        <authorList>
            <person name="Gilroy R."/>
            <person name="Ravi A."/>
            <person name="Getino M."/>
            <person name="Pursley I."/>
            <person name="Horton D.L."/>
            <person name="Alikhan N.F."/>
            <person name="Baker D."/>
            <person name="Gharbi K."/>
            <person name="Hall N."/>
            <person name="Watson M."/>
            <person name="Adriaenssens E.M."/>
            <person name="Foster-Nyarko E."/>
            <person name="Jarju S."/>
            <person name="Secka A."/>
            <person name="Antonio M."/>
            <person name="Oren A."/>
            <person name="Chaudhuri R.R."/>
            <person name="La Ragione R."/>
            <person name="Hildebrand F."/>
            <person name="Pallen M.J."/>
        </authorList>
    </citation>
    <scope>NUCLEOTIDE SEQUENCE</scope>
    <source>
        <strain evidence="7">3436</strain>
    </source>
</reference>
<dbReference type="InterPro" id="IPR000705">
    <property type="entry name" value="Galactokinase"/>
</dbReference>
<name>A0A9D2JF94_9FIRM</name>
<evidence type="ECO:0000256" key="3">
    <source>
        <dbReference type="ARBA" id="ARBA00022777"/>
    </source>
</evidence>
<protein>
    <submittedName>
        <fullName evidence="7">Galactokinase</fullName>
    </submittedName>
</protein>
<dbReference type="InterPro" id="IPR019539">
    <property type="entry name" value="GalKase_N"/>
</dbReference>
<comment type="caution">
    <text evidence="7">The sequence shown here is derived from an EMBL/GenBank/DDBJ whole genome shotgun (WGS) entry which is preliminary data.</text>
</comment>
<evidence type="ECO:0000256" key="2">
    <source>
        <dbReference type="ARBA" id="ARBA00022741"/>
    </source>
</evidence>
<keyword evidence="3" id="KW-0808">Transferase</keyword>
<dbReference type="Pfam" id="PF00288">
    <property type="entry name" value="GHMP_kinases_N"/>
    <property type="match status" value="1"/>
</dbReference>